<protein>
    <submittedName>
        <fullName evidence="6">Uncharacterized protein putative amidase-like</fullName>
    </submittedName>
</protein>
<evidence type="ECO:0000256" key="1">
    <source>
        <dbReference type="ARBA" id="ARBA00001947"/>
    </source>
</evidence>
<dbReference type="SUPFAM" id="SSF102215">
    <property type="entry name" value="Creatininase"/>
    <property type="match status" value="1"/>
</dbReference>
<evidence type="ECO:0000313" key="6">
    <source>
        <dbReference type="EMBL" id="SMB99179.1"/>
    </source>
</evidence>
<evidence type="ECO:0000256" key="3">
    <source>
        <dbReference type="ARBA" id="ARBA00022801"/>
    </source>
</evidence>
<keyword evidence="2" id="KW-0479">Metal-binding</keyword>
<dbReference type="EMBL" id="FWWW01000091">
    <property type="protein sequence ID" value="SMB99179.1"/>
    <property type="molecule type" value="Genomic_DNA"/>
</dbReference>
<dbReference type="Gene3D" id="3.40.50.10310">
    <property type="entry name" value="Creatininase"/>
    <property type="match status" value="1"/>
</dbReference>
<dbReference type="InterPro" id="IPR024087">
    <property type="entry name" value="Creatininase-like_sf"/>
</dbReference>
<dbReference type="GO" id="GO:0046872">
    <property type="term" value="F:metal ion binding"/>
    <property type="evidence" value="ECO:0007669"/>
    <property type="project" value="UniProtKB-KW"/>
</dbReference>
<keyword evidence="4" id="KW-0862">Zinc</keyword>
<dbReference type="InterPro" id="IPR003785">
    <property type="entry name" value="Creatininase/forma_Hydrolase"/>
</dbReference>
<dbReference type="GO" id="GO:0009231">
    <property type="term" value="P:riboflavin biosynthetic process"/>
    <property type="evidence" value="ECO:0007669"/>
    <property type="project" value="TreeGrafter"/>
</dbReference>
<comment type="similarity">
    <text evidence="5">Belongs to the creatininase superfamily.</text>
</comment>
<dbReference type="PANTHER" id="PTHR35005">
    <property type="entry name" value="3-DEHYDRO-SCYLLO-INOSOSE HYDROLASE"/>
    <property type="match status" value="1"/>
</dbReference>
<accession>A0A1W1W0N1</accession>
<proteinExistence type="inferred from homology"/>
<organism evidence="6 7">
    <name type="scientific">Hymenobacter roseosalivarius DSM 11622</name>
    <dbReference type="NCBI Taxonomy" id="645990"/>
    <lineage>
        <taxon>Bacteria</taxon>
        <taxon>Pseudomonadati</taxon>
        <taxon>Bacteroidota</taxon>
        <taxon>Cytophagia</taxon>
        <taxon>Cytophagales</taxon>
        <taxon>Hymenobacteraceae</taxon>
        <taxon>Hymenobacter</taxon>
    </lineage>
</organism>
<reference evidence="6 7" key="1">
    <citation type="submission" date="2017-04" db="EMBL/GenBank/DDBJ databases">
        <authorList>
            <person name="Afonso C.L."/>
            <person name="Miller P.J."/>
            <person name="Scott M.A."/>
            <person name="Spackman E."/>
            <person name="Goraichik I."/>
            <person name="Dimitrov K.M."/>
            <person name="Suarez D.L."/>
            <person name="Swayne D.E."/>
        </authorList>
    </citation>
    <scope>NUCLEOTIDE SEQUENCE [LARGE SCALE GENOMIC DNA]</scope>
    <source>
        <strain evidence="6 7">DSM 11622</strain>
    </source>
</reference>
<evidence type="ECO:0000256" key="5">
    <source>
        <dbReference type="ARBA" id="ARBA00024029"/>
    </source>
</evidence>
<comment type="cofactor">
    <cofactor evidence="1">
        <name>Zn(2+)</name>
        <dbReference type="ChEBI" id="CHEBI:29105"/>
    </cofactor>
</comment>
<evidence type="ECO:0000256" key="4">
    <source>
        <dbReference type="ARBA" id="ARBA00022833"/>
    </source>
</evidence>
<gene>
    <name evidence="6" type="ORF">SAMN00120144_0054</name>
</gene>
<dbReference type="PANTHER" id="PTHR35005:SF1">
    <property type="entry name" value="2-AMINO-5-FORMYLAMINO-6-RIBOSYLAMINOPYRIMIDIN-4(3H)-ONE 5'-MONOPHOSPHATE DEFORMYLASE"/>
    <property type="match status" value="1"/>
</dbReference>
<dbReference type="GO" id="GO:0016811">
    <property type="term" value="F:hydrolase activity, acting on carbon-nitrogen (but not peptide) bonds, in linear amides"/>
    <property type="evidence" value="ECO:0007669"/>
    <property type="project" value="TreeGrafter"/>
</dbReference>
<evidence type="ECO:0000256" key="2">
    <source>
        <dbReference type="ARBA" id="ARBA00022723"/>
    </source>
</evidence>
<evidence type="ECO:0000313" key="7">
    <source>
        <dbReference type="Proteomes" id="UP000192266"/>
    </source>
</evidence>
<dbReference type="Proteomes" id="UP000192266">
    <property type="component" value="Unassembled WGS sequence"/>
</dbReference>
<dbReference type="Pfam" id="PF02633">
    <property type="entry name" value="Creatininase"/>
    <property type="match status" value="1"/>
</dbReference>
<keyword evidence="7" id="KW-1185">Reference proteome</keyword>
<keyword evidence="3" id="KW-0378">Hydrolase</keyword>
<name>A0A1W1W0N1_9BACT</name>
<sequence>MQALVPCIEYISFMAKPHFLVLTVLALATLACHTNNQKSPPPAAASSEQRILHLRELTSRQIKGLDKAKTVVLIPGGILEAHGPYLPIFSDGYWNQKLTDTLAQAIATQLPWQVVVFPVIPLGNSGANDIGGNYAVAGTYSVRFETLRAVFMDLGTELGEQGFRHIVVVHGHGAPMHQRALDQAAAFFEDTYGGQMLNLMGLQTVMSTWFEAPKTAQQQAEDGLSVHAGLAETSSMLYLVPTLVDPRYAQAPPITGTHMETLVRHAQQPSWPGYFGSPRLASRAYGRTAWRQNAAVYTRLVLDILTKKINPDTLAHFGDAMAHDVVNSWLDSLSLREERRRQQQQADWLAKQDLLR</sequence>
<dbReference type="AlphaFoldDB" id="A0A1W1W0N1"/>